<proteinExistence type="predicted"/>
<organism evidence="1">
    <name type="scientific">uncultured Caudovirales phage</name>
    <dbReference type="NCBI Taxonomy" id="2100421"/>
    <lineage>
        <taxon>Viruses</taxon>
        <taxon>Duplodnaviria</taxon>
        <taxon>Heunggongvirae</taxon>
        <taxon>Uroviricota</taxon>
        <taxon>Caudoviricetes</taxon>
        <taxon>Peduoviridae</taxon>
        <taxon>Maltschvirus</taxon>
        <taxon>Maltschvirus maltsch</taxon>
    </lineage>
</organism>
<protein>
    <submittedName>
        <fullName evidence="1">Uncharacterized protein</fullName>
    </submittedName>
</protein>
<reference evidence="1" key="1">
    <citation type="submission" date="2020-05" db="EMBL/GenBank/DDBJ databases">
        <authorList>
            <person name="Chiriac C."/>
            <person name="Salcher M."/>
            <person name="Ghai R."/>
            <person name="Kavagutti S V."/>
        </authorList>
    </citation>
    <scope>NUCLEOTIDE SEQUENCE</scope>
</reference>
<gene>
    <name evidence="1" type="ORF">UFOVP393_40</name>
</gene>
<sequence>MIKFDGYDEAILGFTFVEMEDGESGMVMVYSVEKILDILKVRDGMDHEGALEFFEFNIEGAHMGPETPVLIWPLAMGSEPWNE</sequence>
<dbReference type="EMBL" id="LR798335">
    <property type="protein sequence ID" value="CAB5224201.1"/>
    <property type="molecule type" value="Genomic_DNA"/>
</dbReference>
<name>A0A6J7X1W7_9CAUD</name>
<accession>A0A6J7X1W7</accession>
<evidence type="ECO:0000313" key="1">
    <source>
        <dbReference type="EMBL" id="CAB5224201.1"/>
    </source>
</evidence>